<gene>
    <name evidence="1" type="ORF">FJTKL_05741</name>
</gene>
<reference evidence="1 2" key="1">
    <citation type="submission" date="2024-03" db="EMBL/GenBank/DDBJ databases">
        <title>A high-quality draft genome sequence of Diaporthe vaccinii, a causative agent of upright dieback and viscid rot disease in cranberry plants.</title>
        <authorList>
            <person name="Sarrasin M."/>
            <person name="Lang B.F."/>
            <person name="Burger G."/>
        </authorList>
    </citation>
    <scope>NUCLEOTIDE SEQUENCE [LARGE SCALE GENOMIC DNA]</scope>
    <source>
        <strain evidence="1 2">IS7</strain>
    </source>
</reference>
<organism evidence="1 2">
    <name type="scientific">Diaporthe vaccinii</name>
    <dbReference type="NCBI Taxonomy" id="105482"/>
    <lineage>
        <taxon>Eukaryota</taxon>
        <taxon>Fungi</taxon>
        <taxon>Dikarya</taxon>
        <taxon>Ascomycota</taxon>
        <taxon>Pezizomycotina</taxon>
        <taxon>Sordariomycetes</taxon>
        <taxon>Sordariomycetidae</taxon>
        <taxon>Diaporthales</taxon>
        <taxon>Diaporthaceae</taxon>
        <taxon>Diaporthe</taxon>
        <taxon>Diaporthe eres species complex</taxon>
    </lineage>
</organism>
<evidence type="ECO:0000313" key="1">
    <source>
        <dbReference type="EMBL" id="KAL2287234.1"/>
    </source>
</evidence>
<dbReference type="Proteomes" id="UP001600888">
    <property type="component" value="Unassembled WGS sequence"/>
</dbReference>
<proteinExistence type="predicted"/>
<keyword evidence="2" id="KW-1185">Reference proteome</keyword>
<evidence type="ECO:0000313" key="2">
    <source>
        <dbReference type="Proteomes" id="UP001600888"/>
    </source>
</evidence>
<sequence length="193" mass="20681">MRVTWGKDGRAPSSCAALHQTNSFNPKSLYQQSDHQQQPPLQQPRSAVRSASACIVYKSGSITVSRIICSTIRLVQTHKLTKKSKMKFITAAATLFAGLAAAAPSTKAARTNTVTLTFWAAAENTFTLDVPIDGSYTYISSDLSFTSISASSPGNTVCHSYGVDNSDTVLYGSATDVPIGPPQEQTYATCEYL</sequence>
<dbReference type="EMBL" id="JBAWTH010000020">
    <property type="protein sequence ID" value="KAL2287234.1"/>
    <property type="molecule type" value="Genomic_DNA"/>
</dbReference>
<name>A0ABR4EXS2_9PEZI</name>
<accession>A0ABR4EXS2</accession>
<comment type="caution">
    <text evidence="1">The sequence shown here is derived from an EMBL/GenBank/DDBJ whole genome shotgun (WGS) entry which is preliminary data.</text>
</comment>
<protein>
    <submittedName>
        <fullName evidence="1">Uncharacterized protein</fullName>
    </submittedName>
</protein>